<evidence type="ECO:0000259" key="1">
    <source>
        <dbReference type="PROSITE" id="PS50967"/>
    </source>
</evidence>
<keyword evidence="2" id="KW-0067">ATP-binding</keyword>
<reference evidence="2" key="1">
    <citation type="submission" date="2019-05" db="EMBL/GenBank/DDBJ databases">
        <authorList>
            <consortium name="Pathogen Informatics"/>
        </authorList>
    </citation>
    <scope>NUCLEOTIDE SEQUENCE [LARGE SCALE GENOMIC DNA]</scope>
    <source>
        <strain evidence="2">NCTC12965</strain>
    </source>
</reference>
<dbReference type="EMBL" id="CABEEZ010000121">
    <property type="protein sequence ID" value="VTR50133.1"/>
    <property type="molecule type" value="Genomic_DNA"/>
</dbReference>
<protein>
    <submittedName>
        <fullName evidence="2">ATP-dependent DNA helicase recQ</fullName>
        <ecNumber evidence="2">3.6.4.12</ecNumber>
    </submittedName>
</protein>
<dbReference type="GO" id="GO:0016787">
    <property type="term" value="F:hydrolase activity"/>
    <property type="evidence" value="ECO:0007669"/>
    <property type="project" value="UniProtKB-KW"/>
</dbReference>
<dbReference type="InterPro" id="IPR010997">
    <property type="entry name" value="HRDC-like_sf"/>
</dbReference>
<dbReference type="Pfam" id="PF00570">
    <property type="entry name" value="HRDC"/>
    <property type="match status" value="1"/>
</dbReference>
<feature type="domain" description="HRDC" evidence="1">
    <location>
        <begin position="1"/>
        <end position="39"/>
    </location>
</feature>
<proteinExistence type="predicted"/>
<keyword evidence="2" id="KW-0347">Helicase</keyword>
<dbReference type="AlphaFoldDB" id="A0A4U9VU60"/>
<keyword evidence="2" id="KW-0547">Nucleotide-binding</keyword>
<gene>
    <name evidence="2" type="primary">recQ_5</name>
    <name evidence="2" type="ORF">NCTC12965_05935</name>
</gene>
<organism evidence="2">
    <name type="scientific">Serratia fonticola</name>
    <dbReference type="NCBI Taxonomy" id="47917"/>
    <lineage>
        <taxon>Bacteria</taxon>
        <taxon>Pseudomonadati</taxon>
        <taxon>Pseudomonadota</taxon>
        <taxon>Gammaproteobacteria</taxon>
        <taxon>Enterobacterales</taxon>
        <taxon>Yersiniaceae</taxon>
        <taxon>Serratia</taxon>
    </lineage>
</organism>
<accession>A0A4U9VU60</accession>
<dbReference type="InterPro" id="IPR002121">
    <property type="entry name" value="HRDC_dom"/>
</dbReference>
<dbReference type="PROSITE" id="PS50967">
    <property type="entry name" value="HRDC"/>
    <property type="match status" value="1"/>
</dbReference>
<dbReference type="GO" id="GO:0003678">
    <property type="term" value="F:DNA helicase activity"/>
    <property type="evidence" value="ECO:0007669"/>
    <property type="project" value="UniProtKB-EC"/>
</dbReference>
<dbReference type="SUPFAM" id="SSF47819">
    <property type="entry name" value="HRDC-like"/>
    <property type="match status" value="1"/>
</dbReference>
<dbReference type="GO" id="GO:0000166">
    <property type="term" value="F:nucleotide binding"/>
    <property type="evidence" value="ECO:0007669"/>
    <property type="project" value="InterPro"/>
</dbReference>
<dbReference type="InterPro" id="IPR044876">
    <property type="entry name" value="HRDC_dom_sf"/>
</dbReference>
<dbReference type="EC" id="3.6.4.12" evidence="2"/>
<sequence>MPIRASELLSVNGVGQRKLERFGAPFMAMIRAHLDGDDE</sequence>
<name>A0A4U9VU60_SERFO</name>
<evidence type="ECO:0000313" key="2">
    <source>
        <dbReference type="EMBL" id="VTR50133.1"/>
    </source>
</evidence>
<dbReference type="Gene3D" id="1.10.150.80">
    <property type="entry name" value="HRDC domain"/>
    <property type="match status" value="1"/>
</dbReference>
<keyword evidence="2" id="KW-0378">Hydrolase</keyword>
<dbReference type="GO" id="GO:0003676">
    <property type="term" value="F:nucleic acid binding"/>
    <property type="evidence" value="ECO:0007669"/>
    <property type="project" value="InterPro"/>
</dbReference>